<dbReference type="SUPFAM" id="SSF64268">
    <property type="entry name" value="PX domain"/>
    <property type="match status" value="1"/>
</dbReference>
<dbReference type="GO" id="GO:0005942">
    <property type="term" value="C:phosphatidylinositol 3-kinase complex"/>
    <property type="evidence" value="ECO:0007669"/>
    <property type="project" value="TreeGrafter"/>
</dbReference>
<dbReference type="Pfam" id="PF00787">
    <property type="entry name" value="PX"/>
    <property type="match status" value="1"/>
</dbReference>
<evidence type="ECO:0000313" key="7">
    <source>
        <dbReference type="Proteomes" id="UP001497497"/>
    </source>
</evidence>
<dbReference type="InterPro" id="IPR011009">
    <property type="entry name" value="Kinase-like_dom_sf"/>
</dbReference>
<dbReference type="SMART" id="SM00239">
    <property type="entry name" value="C2"/>
    <property type="match status" value="1"/>
</dbReference>
<dbReference type="GO" id="GO:0016477">
    <property type="term" value="P:cell migration"/>
    <property type="evidence" value="ECO:0007669"/>
    <property type="project" value="TreeGrafter"/>
</dbReference>
<evidence type="ECO:0000256" key="2">
    <source>
        <dbReference type="ARBA" id="ARBA00022777"/>
    </source>
</evidence>
<dbReference type="SMART" id="SM00312">
    <property type="entry name" value="PX"/>
    <property type="match status" value="1"/>
</dbReference>
<gene>
    <name evidence="6" type="ORF">GSLYS_00009082001</name>
</gene>
<organism evidence="6 7">
    <name type="scientific">Lymnaea stagnalis</name>
    <name type="common">Great pond snail</name>
    <name type="synonym">Helix stagnalis</name>
    <dbReference type="NCBI Taxonomy" id="6523"/>
    <lineage>
        <taxon>Eukaryota</taxon>
        <taxon>Metazoa</taxon>
        <taxon>Spiralia</taxon>
        <taxon>Lophotrochozoa</taxon>
        <taxon>Mollusca</taxon>
        <taxon>Gastropoda</taxon>
        <taxon>Heterobranchia</taxon>
        <taxon>Euthyneura</taxon>
        <taxon>Panpulmonata</taxon>
        <taxon>Hygrophila</taxon>
        <taxon>Lymnaeoidea</taxon>
        <taxon>Lymnaeidae</taxon>
        <taxon>Lymnaea</taxon>
    </lineage>
</organism>
<dbReference type="SUPFAM" id="SSF56112">
    <property type="entry name" value="Protein kinase-like (PK-like)"/>
    <property type="match status" value="1"/>
</dbReference>
<dbReference type="PANTHER" id="PTHR10048">
    <property type="entry name" value="PHOSPHATIDYLINOSITOL KINASE"/>
    <property type="match status" value="1"/>
</dbReference>
<dbReference type="GO" id="GO:0016303">
    <property type="term" value="F:1-phosphatidylinositol-3-kinase activity"/>
    <property type="evidence" value="ECO:0007669"/>
    <property type="project" value="TreeGrafter"/>
</dbReference>
<evidence type="ECO:0000259" key="4">
    <source>
        <dbReference type="PROSITE" id="PS50195"/>
    </source>
</evidence>
<dbReference type="InterPro" id="IPR036940">
    <property type="entry name" value="PI3/4_kinase_cat_sf"/>
</dbReference>
<dbReference type="InterPro" id="IPR000008">
    <property type="entry name" value="C2_dom"/>
</dbReference>
<dbReference type="InterPro" id="IPR000403">
    <property type="entry name" value="PI3/4_kinase_cat_dom"/>
</dbReference>
<evidence type="ECO:0000259" key="3">
    <source>
        <dbReference type="PROSITE" id="PS50004"/>
    </source>
</evidence>
<evidence type="ECO:0000313" key="6">
    <source>
        <dbReference type="EMBL" id="CAL1535122.1"/>
    </source>
</evidence>
<dbReference type="InterPro" id="IPR015433">
    <property type="entry name" value="PI3/4_kinase"/>
</dbReference>
<dbReference type="SMART" id="SM00146">
    <property type="entry name" value="PI3Kc"/>
    <property type="match status" value="1"/>
</dbReference>
<dbReference type="GO" id="GO:0005886">
    <property type="term" value="C:plasma membrane"/>
    <property type="evidence" value="ECO:0007669"/>
    <property type="project" value="TreeGrafter"/>
</dbReference>
<comment type="caution">
    <text evidence="6">The sequence shown here is derived from an EMBL/GenBank/DDBJ whole genome shotgun (WGS) entry which is preliminary data.</text>
</comment>
<dbReference type="Gene3D" id="1.10.1070.11">
    <property type="entry name" value="Phosphatidylinositol 3-/4-kinase, catalytic domain"/>
    <property type="match status" value="1"/>
</dbReference>
<dbReference type="InterPro" id="IPR001683">
    <property type="entry name" value="PX_dom"/>
</dbReference>
<feature type="domain" description="PX" evidence="4">
    <location>
        <begin position="168"/>
        <end position="284"/>
    </location>
</feature>
<evidence type="ECO:0000256" key="1">
    <source>
        <dbReference type="ARBA" id="ARBA00022679"/>
    </source>
</evidence>
<dbReference type="Gene3D" id="3.30.1520.10">
    <property type="entry name" value="Phox-like domain"/>
    <property type="match status" value="1"/>
</dbReference>
<dbReference type="GO" id="GO:0005737">
    <property type="term" value="C:cytoplasm"/>
    <property type="evidence" value="ECO:0007669"/>
    <property type="project" value="TreeGrafter"/>
</dbReference>
<sequence length="441" mass="51348">MMNVREKFELNKCRRDIDILLTPKCTFYLFLNRDRVPFVLTSDMAYVINDGGKQGHNFQRFVDLCCQAFNILRKHADLFRCLFFLMARSGIPGVTEHAVKYVQNALLPGQTDAQATATFTRMIEESMKSVFTQFNFFIHNLAQMKFSSHNEGTLLSFVPKAYSKETDGKITRADLTNFEKRYTPEKHYIFILKIEREHVKLPTYVFRHFSEFVEFRDKLYEMFPLITWPNYSTRVVIGRSNVRSVAESRKGEITNFLKYLLSLTPEISECELVYTFFHPLLRDEQEVEKTKANLVKVRDSFVSRSNTAGNTGIKGEIKLSIQYKREALQVMVNHVKGLVETPEAPSPYVKTYLLPDPDKQTKLKTKIAKNTGHPTFNELLQYQLPEQDIKRRILQVTVWDSGMLKKENNFLGAVYIKLMALDLSKENICWHKLGRIQMPNL</sequence>
<accession>A0AAV2HN42</accession>
<dbReference type="Gene3D" id="2.60.40.150">
    <property type="entry name" value="C2 domain"/>
    <property type="match status" value="1"/>
</dbReference>
<keyword evidence="1" id="KW-0808">Transferase</keyword>
<dbReference type="InterPro" id="IPR035892">
    <property type="entry name" value="C2_domain_sf"/>
</dbReference>
<keyword evidence="7" id="KW-1185">Reference proteome</keyword>
<dbReference type="AlphaFoldDB" id="A0AAV2HN42"/>
<dbReference type="GO" id="GO:0048015">
    <property type="term" value="P:phosphatidylinositol-mediated signaling"/>
    <property type="evidence" value="ECO:0007669"/>
    <property type="project" value="TreeGrafter"/>
</dbReference>
<feature type="domain" description="PI3K/PI4K catalytic" evidence="5">
    <location>
        <begin position="1"/>
        <end position="131"/>
    </location>
</feature>
<name>A0AAV2HN42_LYMST</name>
<dbReference type="Pfam" id="PF00168">
    <property type="entry name" value="C2"/>
    <property type="match status" value="1"/>
</dbReference>
<dbReference type="GO" id="GO:0035005">
    <property type="term" value="F:1-phosphatidylinositol-4-phosphate 3-kinase activity"/>
    <property type="evidence" value="ECO:0007669"/>
    <property type="project" value="TreeGrafter"/>
</dbReference>
<dbReference type="Pfam" id="PF00454">
    <property type="entry name" value="PI3_PI4_kinase"/>
    <property type="match status" value="1"/>
</dbReference>
<dbReference type="PROSITE" id="PS50004">
    <property type="entry name" value="C2"/>
    <property type="match status" value="1"/>
</dbReference>
<dbReference type="EMBL" id="CAXITT010000192">
    <property type="protein sequence ID" value="CAL1535122.1"/>
    <property type="molecule type" value="Genomic_DNA"/>
</dbReference>
<dbReference type="FunFam" id="3.30.1520.10:FF:000006">
    <property type="entry name" value="Phosphatidylinositol 4-phosphate 3-kinase C2 domain-containing subunit alpha"/>
    <property type="match status" value="1"/>
</dbReference>
<evidence type="ECO:0000259" key="5">
    <source>
        <dbReference type="PROSITE" id="PS50290"/>
    </source>
</evidence>
<dbReference type="PROSITE" id="PS50195">
    <property type="entry name" value="PX"/>
    <property type="match status" value="1"/>
</dbReference>
<dbReference type="Proteomes" id="UP001497497">
    <property type="component" value="Unassembled WGS sequence"/>
</dbReference>
<reference evidence="6 7" key="1">
    <citation type="submission" date="2024-04" db="EMBL/GenBank/DDBJ databases">
        <authorList>
            <consortium name="Genoscope - CEA"/>
            <person name="William W."/>
        </authorList>
    </citation>
    <scope>NUCLEOTIDE SEQUENCE [LARGE SCALE GENOMIC DNA]</scope>
</reference>
<proteinExistence type="predicted"/>
<dbReference type="PANTHER" id="PTHR10048:SF14">
    <property type="entry name" value="LD28067P"/>
    <property type="match status" value="1"/>
</dbReference>
<protein>
    <submittedName>
        <fullName evidence="6">Uncharacterized protein</fullName>
    </submittedName>
</protein>
<dbReference type="GO" id="GO:0043491">
    <property type="term" value="P:phosphatidylinositol 3-kinase/protein kinase B signal transduction"/>
    <property type="evidence" value="ECO:0007669"/>
    <property type="project" value="TreeGrafter"/>
</dbReference>
<dbReference type="GO" id="GO:0035091">
    <property type="term" value="F:phosphatidylinositol binding"/>
    <property type="evidence" value="ECO:0007669"/>
    <property type="project" value="InterPro"/>
</dbReference>
<keyword evidence="2" id="KW-0418">Kinase</keyword>
<dbReference type="PROSITE" id="PS50290">
    <property type="entry name" value="PI3_4_KINASE_3"/>
    <property type="match status" value="1"/>
</dbReference>
<dbReference type="InterPro" id="IPR036871">
    <property type="entry name" value="PX_dom_sf"/>
</dbReference>
<feature type="domain" description="C2" evidence="3">
    <location>
        <begin position="313"/>
        <end position="431"/>
    </location>
</feature>
<dbReference type="SUPFAM" id="SSF49562">
    <property type="entry name" value="C2 domain (Calcium/lipid-binding domain, CaLB)"/>
    <property type="match status" value="1"/>
</dbReference>